<organism evidence="1 2">
    <name type="scientific">Candidatus Terrybacteria bacterium RIFCSPHIGHO2_01_FULL_48_17</name>
    <dbReference type="NCBI Taxonomy" id="1802362"/>
    <lineage>
        <taxon>Bacteria</taxon>
        <taxon>Candidatus Terryibacteriota</taxon>
    </lineage>
</organism>
<dbReference type="Proteomes" id="UP000177629">
    <property type="component" value="Unassembled WGS sequence"/>
</dbReference>
<name>A0A1G2PKE9_9BACT</name>
<dbReference type="AlphaFoldDB" id="A0A1G2PKE9"/>
<evidence type="ECO:0000313" key="1">
    <source>
        <dbReference type="EMBL" id="OHA48111.1"/>
    </source>
</evidence>
<gene>
    <name evidence="1" type="ORF">A2806_00530</name>
</gene>
<accession>A0A1G2PKE9</accession>
<protein>
    <submittedName>
        <fullName evidence="1">Uncharacterized protein</fullName>
    </submittedName>
</protein>
<proteinExistence type="predicted"/>
<sequence length="165" mass="19391">MEPGGEQRKNLEREWRISRGLSDIVSIDVRKELGVDRIKIEEFTPFVEGDPQIKSLFERVIAACLRYAEKFDRFWTFRNPELLESLDQQERRTVLGDSDEMRHFADNATRATLSAFARNIRHKDPEFADRIETILNDSDRTKATVTFLDLARQYQNQQERKNQAA</sequence>
<comment type="caution">
    <text evidence="1">The sequence shown here is derived from an EMBL/GenBank/DDBJ whole genome shotgun (WGS) entry which is preliminary data.</text>
</comment>
<dbReference type="EMBL" id="MHSS01000008">
    <property type="protein sequence ID" value="OHA48111.1"/>
    <property type="molecule type" value="Genomic_DNA"/>
</dbReference>
<dbReference type="STRING" id="1802362.A2806_00530"/>
<reference evidence="1 2" key="1">
    <citation type="journal article" date="2016" name="Nat. Commun.">
        <title>Thousands of microbial genomes shed light on interconnected biogeochemical processes in an aquifer system.</title>
        <authorList>
            <person name="Anantharaman K."/>
            <person name="Brown C.T."/>
            <person name="Hug L.A."/>
            <person name="Sharon I."/>
            <person name="Castelle C.J."/>
            <person name="Probst A.J."/>
            <person name="Thomas B.C."/>
            <person name="Singh A."/>
            <person name="Wilkins M.J."/>
            <person name="Karaoz U."/>
            <person name="Brodie E.L."/>
            <person name="Williams K.H."/>
            <person name="Hubbard S.S."/>
            <person name="Banfield J.F."/>
        </authorList>
    </citation>
    <scope>NUCLEOTIDE SEQUENCE [LARGE SCALE GENOMIC DNA]</scope>
</reference>
<evidence type="ECO:0000313" key="2">
    <source>
        <dbReference type="Proteomes" id="UP000177629"/>
    </source>
</evidence>